<dbReference type="EMBL" id="KQ459927">
    <property type="protein sequence ID" value="KPJ19318.1"/>
    <property type="molecule type" value="Genomic_DNA"/>
</dbReference>
<sequence length="250" mass="27207">MAETIEETYETAVTRKVIRKSLKIEEVSTRLYAATPAPPPTTHAGWTPHPPHPTHGNNRQLNTKKHCPLYNTSAGRFLVKTPTYSGKPVATARGALSGPRRSAAARHTPKEAVPLAGFTVTPLDAPLDSALLDSARLNSGAPKNDISTARFAAVRQSCTPRRANRTRSTNGAAQAREFETLLIPQYISERARSDGAAETRDCKTSLIPQYISERARSDGAAETRDCKTSLILIGESLLKIQSRGVTFSYR</sequence>
<accession>A0A0N1IGQ3</accession>
<evidence type="ECO:0000256" key="1">
    <source>
        <dbReference type="SAM" id="MobiDB-lite"/>
    </source>
</evidence>
<dbReference type="Proteomes" id="UP000053240">
    <property type="component" value="Unassembled WGS sequence"/>
</dbReference>
<organism evidence="2 3">
    <name type="scientific">Papilio machaon</name>
    <name type="common">Old World swallowtail butterfly</name>
    <dbReference type="NCBI Taxonomy" id="76193"/>
    <lineage>
        <taxon>Eukaryota</taxon>
        <taxon>Metazoa</taxon>
        <taxon>Ecdysozoa</taxon>
        <taxon>Arthropoda</taxon>
        <taxon>Hexapoda</taxon>
        <taxon>Insecta</taxon>
        <taxon>Pterygota</taxon>
        <taxon>Neoptera</taxon>
        <taxon>Endopterygota</taxon>
        <taxon>Lepidoptera</taxon>
        <taxon>Glossata</taxon>
        <taxon>Ditrysia</taxon>
        <taxon>Papilionoidea</taxon>
        <taxon>Papilionidae</taxon>
        <taxon>Papilioninae</taxon>
        <taxon>Papilio</taxon>
    </lineage>
</organism>
<feature type="region of interest" description="Disordered" evidence="1">
    <location>
        <begin position="35"/>
        <end position="61"/>
    </location>
</feature>
<keyword evidence="3" id="KW-1185">Reference proteome</keyword>
<dbReference type="AlphaFoldDB" id="A0A0N1IGQ3"/>
<proteinExistence type="predicted"/>
<evidence type="ECO:0000313" key="2">
    <source>
        <dbReference type="EMBL" id="KPJ19318.1"/>
    </source>
</evidence>
<dbReference type="InParanoid" id="A0A0N1IGQ3"/>
<gene>
    <name evidence="2" type="ORF">RR48_02389</name>
</gene>
<name>A0A0N1IGQ3_PAPMA</name>
<evidence type="ECO:0000313" key="3">
    <source>
        <dbReference type="Proteomes" id="UP000053240"/>
    </source>
</evidence>
<protein>
    <submittedName>
        <fullName evidence="2">Uncharacterized protein</fullName>
    </submittedName>
</protein>
<reference evidence="2 3" key="1">
    <citation type="journal article" date="2015" name="Nat. Commun.">
        <title>Outbred genome sequencing and CRISPR/Cas9 gene editing in butterflies.</title>
        <authorList>
            <person name="Li X."/>
            <person name="Fan D."/>
            <person name="Zhang W."/>
            <person name="Liu G."/>
            <person name="Zhang L."/>
            <person name="Zhao L."/>
            <person name="Fang X."/>
            <person name="Chen L."/>
            <person name="Dong Y."/>
            <person name="Chen Y."/>
            <person name="Ding Y."/>
            <person name="Zhao R."/>
            <person name="Feng M."/>
            <person name="Zhu Y."/>
            <person name="Feng Y."/>
            <person name="Jiang X."/>
            <person name="Zhu D."/>
            <person name="Xiang H."/>
            <person name="Feng X."/>
            <person name="Li S."/>
            <person name="Wang J."/>
            <person name="Zhang G."/>
            <person name="Kronforst M.R."/>
            <person name="Wang W."/>
        </authorList>
    </citation>
    <scope>NUCLEOTIDE SEQUENCE [LARGE SCALE GENOMIC DNA]</scope>
    <source>
        <strain evidence="2">Ya'a_city_454_Pm</strain>
        <tissue evidence="2">Whole body</tissue>
    </source>
</reference>